<dbReference type="PRINTS" id="PR01988">
    <property type="entry name" value="EXPORTERBACE"/>
</dbReference>
<evidence type="ECO:0000256" key="2">
    <source>
        <dbReference type="ARBA" id="ARBA00022448"/>
    </source>
</evidence>
<evidence type="ECO:0000313" key="8">
    <source>
        <dbReference type="EMBL" id="SQI57624.1"/>
    </source>
</evidence>
<organism evidence="8 9">
    <name type="scientific">Lederbergia lenta</name>
    <name type="common">Bacillus lentus</name>
    <dbReference type="NCBI Taxonomy" id="1467"/>
    <lineage>
        <taxon>Bacteria</taxon>
        <taxon>Bacillati</taxon>
        <taxon>Bacillota</taxon>
        <taxon>Bacilli</taxon>
        <taxon>Bacillales</taxon>
        <taxon>Bacillaceae</taxon>
        <taxon>Lederbergia</taxon>
    </lineage>
</organism>
<feature type="transmembrane region" description="Helical" evidence="6">
    <location>
        <begin position="315"/>
        <end position="335"/>
    </location>
</feature>
<protein>
    <submittedName>
        <fullName evidence="8">Fosmidomycin resistance protein</fullName>
    </submittedName>
</protein>
<dbReference type="PROSITE" id="PS50850">
    <property type="entry name" value="MFS"/>
    <property type="match status" value="1"/>
</dbReference>
<feature type="transmembrane region" description="Helical" evidence="6">
    <location>
        <begin position="83"/>
        <end position="100"/>
    </location>
</feature>
<keyword evidence="2" id="KW-0813">Transport</keyword>
<dbReference type="GO" id="GO:0022857">
    <property type="term" value="F:transmembrane transporter activity"/>
    <property type="evidence" value="ECO:0007669"/>
    <property type="project" value="InterPro"/>
</dbReference>
<feature type="transmembrane region" description="Helical" evidence="6">
    <location>
        <begin position="375"/>
        <end position="395"/>
    </location>
</feature>
<dbReference type="PANTHER" id="PTHR43129">
    <property type="entry name" value="FOSMIDOMYCIN RESISTANCE PROTEIN"/>
    <property type="match status" value="1"/>
</dbReference>
<feature type="transmembrane region" description="Helical" evidence="6">
    <location>
        <begin position="224"/>
        <end position="249"/>
    </location>
</feature>
<dbReference type="Pfam" id="PF07690">
    <property type="entry name" value="MFS_1"/>
    <property type="match status" value="1"/>
</dbReference>
<feature type="transmembrane region" description="Helical" evidence="6">
    <location>
        <begin position="347"/>
        <end position="369"/>
    </location>
</feature>
<dbReference type="KEGG" id="blen:NCTC4824_02118"/>
<feature type="transmembrane region" description="Helical" evidence="6">
    <location>
        <begin position="145"/>
        <end position="166"/>
    </location>
</feature>
<evidence type="ECO:0000256" key="1">
    <source>
        <dbReference type="ARBA" id="ARBA00004651"/>
    </source>
</evidence>
<feature type="transmembrane region" description="Helical" evidence="6">
    <location>
        <begin position="172"/>
        <end position="194"/>
    </location>
</feature>
<evidence type="ECO:0000256" key="6">
    <source>
        <dbReference type="SAM" id="Phobius"/>
    </source>
</evidence>
<dbReference type="AlphaFoldDB" id="A0A2X4ZAN2"/>
<dbReference type="InterPro" id="IPR011701">
    <property type="entry name" value="MFS"/>
</dbReference>
<dbReference type="InterPro" id="IPR020846">
    <property type="entry name" value="MFS_dom"/>
</dbReference>
<gene>
    <name evidence="8" type="primary">fsr</name>
    <name evidence="8" type="ORF">NCTC4824_02118</name>
</gene>
<dbReference type="SUPFAM" id="SSF103473">
    <property type="entry name" value="MFS general substrate transporter"/>
    <property type="match status" value="1"/>
</dbReference>
<keyword evidence="5 6" id="KW-0472">Membrane</keyword>
<dbReference type="STRING" id="1348624.GCA_001591545_01180"/>
<evidence type="ECO:0000313" key="9">
    <source>
        <dbReference type="Proteomes" id="UP000249134"/>
    </source>
</evidence>
<dbReference type="GO" id="GO:0005886">
    <property type="term" value="C:plasma membrane"/>
    <property type="evidence" value="ECO:0007669"/>
    <property type="project" value="UniProtKB-SubCell"/>
</dbReference>
<keyword evidence="9" id="KW-1185">Reference proteome</keyword>
<proteinExistence type="predicted"/>
<dbReference type="InterPro" id="IPR022324">
    <property type="entry name" value="Bacilysin_exporter_BacE_put"/>
</dbReference>
<dbReference type="EMBL" id="LS483476">
    <property type="protein sequence ID" value="SQI57624.1"/>
    <property type="molecule type" value="Genomic_DNA"/>
</dbReference>
<reference evidence="8 9" key="1">
    <citation type="submission" date="2018-06" db="EMBL/GenBank/DDBJ databases">
        <authorList>
            <consortium name="Pathogen Informatics"/>
            <person name="Doyle S."/>
        </authorList>
    </citation>
    <scope>NUCLEOTIDE SEQUENCE [LARGE SCALE GENOMIC DNA]</scope>
    <source>
        <strain evidence="8 9">NCTC4824</strain>
    </source>
</reference>
<dbReference type="Proteomes" id="UP000249134">
    <property type="component" value="Chromosome 1"/>
</dbReference>
<feature type="transmembrane region" description="Helical" evidence="6">
    <location>
        <begin position="106"/>
        <end position="124"/>
    </location>
</feature>
<sequence>MNSAQTKNNVQQMATVYGVLFAISGSHLFNDAIQAVIPAMNPIFEESLGLSYAQLGWIAFVINMTSSLMQPVFGYFSDRKPTPFLLPFGMLLSMIGLIGFGLSTNYYFILLSVFFIGLGSAIFHPEGSRVAYMAAGAKRGLAQSIYQVGGNFGQSLAPVFTAFIFIRFGQKGALGFTFVALMGIILLLFVSRWYKTRLEIDMYKPKKKSIDETKIPLQPKIKAAMALLVFLVFARSWYSAGIGNFYQFYLINDYGLSIKQAQLYIFIFMFAGVLGTFLGGPLADRFGRRNIIFLSMAGAAPLTILLPYVSVGWIIPLFFLIGFIITSSFSVTVVYAQELVPQKIGMVSGLIVGFAFGMGAVGAVLLGTLADLYSIKFVMILCSLLPLFGIFTWLLPSDEKVRELNAE</sequence>
<feature type="domain" description="Major facilitator superfamily (MFS) profile" evidence="7">
    <location>
        <begin position="19"/>
        <end position="400"/>
    </location>
</feature>
<evidence type="ECO:0000259" key="7">
    <source>
        <dbReference type="PROSITE" id="PS50850"/>
    </source>
</evidence>
<dbReference type="RefSeq" id="WP_066138230.1">
    <property type="nucleotide sequence ID" value="NZ_CBCSGM010000001.1"/>
</dbReference>
<dbReference type="InterPro" id="IPR036259">
    <property type="entry name" value="MFS_trans_sf"/>
</dbReference>
<accession>A0A2X4ZAN2</accession>
<evidence type="ECO:0000256" key="5">
    <source>
        <dbReference type="ARBA" id="ARBA00023136"/>
    </source>
</evidence>
<keyword evidence="4 6" id="KW-1133">Transmembrane helix</keyword>
<evidence type="ECO:0000256" key="4">
    <source>
        <dbReference type="ARBA" id="ARBA00022989"/>
    </source>
</evidence>
<feature type="transmembrane region" description="Helical" evidence="6">
    <location>
        <begin position="55"/>
        <end position="76"/>
    </location>
</feature>
<evidence type="ECO:0000256" key="3">
    <source>
        <dbReference type="ARBA" id="ARBA00022692"/>
    </source>
</evidence>
<feature type="transmembrane region" description="Helical" evidence="6">
    <location>
        <begin position="261"/>
        <end position="279"/>
    </location>
</feature>
<name>A0A2X4ZAN2_LEDLE</name>
<dbReference type="CDD" id="cd17478">
    <property type="entry name" value="MFS_FsR"/>
    <property type="match status" value="1"/>
</dbReference>
<comment type="subcellular location">
    <subcellularLocation>
        <location evidence="1">Cell membrane</location>
        <topology evidence="1">Multi-pass membrane protein</topology>
    </subcellularLocation>
</comment>
<feature type="transmembrane region" description="Helical" evidence="6">
    <location>
        <begin position="291"/>
        <end position="309"/>
    </location>
</feature>
<dbReference type="Gene3D" id="1.20.1250.20">
    <property type="entry name" value="MFS general substrate transporter like domains"/>
    <property type="match status" value="2"/>
</dbReference>
<dbReference type="InterPro" id="IPR005829">
    <property type="entry name" value="Sugar_transporter_CS"/>
</dbReference>
<dbReference type="PANTHER" id="PTHR43129:SF1">
    <property type="entry name" value="FOSMIDOMYCIN RESISTANCE PROTEIN"/>
    <property type="match status" value="1"/>
</dbReference>
<dbReference type="PROSITE" id="PS00216">
    <property type="entry name" value="SUGAR_TRANSPORT_1"/>
    <property type="match status" value="1"/>
</dbReference>
<keyword evidence="3 6" id="KW-0812">Transmembrane</keyword>